<dbReference type="InterPro" id="IPR001763">
    <property type="entry name" value="Rhodanese-like_dom"/>
</dbReference>
<dbReference type="GO" id="GO:0004792">
    <property type="term" value="F:thiosulfate-cyanide sulfurtransferase activity"/>
    <property type="evidence" value="ECO:0007669"/>
    <property type="project" value="TreeGrafter"/>
</dbReference>
<protein>
    <submittedName>
        <fullName evidence="3">Thiosulfate sulfurtransferase, mitochondrial</fullName>
    </submittedName>
</protein>
<accession>A0A369K7Y1</accession>
<sequence>MSTPGVVGSLVVPRGLQRKAGNRWRRTPKRPRDESPTFDGRLTRLAHSETQNRVTSVSTHAMLRTIVIRSAKTIVRRQPRVAISALRPSSIAIGQVRFQTTAESKPPLTPEQAAKKAALERIDDLQRDWDAKEIQYEELKPRTNSPTPDVYLIDVREPDEVIQGMIPSAVNLPLSVLGDSLHLSREVFLEKHGFEKPRKDQQVIFYCRSGMRSTSACDVAKRNGFTQILNYKGSWLEWVEKENKKQ</sequence>
<dbReference type="InParanoid" id="A0A369K7Y1"/>
<dbReference type="AlphaFoldDB" id="A0A369K7Y1"/>
<dbReference type="PANTHER" id="PTHR44086">
    <property type="entry name" value="THIOSULFATE SULFURTRANSFERASE RDL2, MITOCHONDRIAL-RELATED"/>
    <property type="match status" value="1"/>
</dbReference>
<dbReference type="Gene3D" id="3.40.250.10">
    <property type="entry name" value="Rhodanese-like domain"/>
    <property type="match status" value="1"/>
</dbReference>
<dbReference type="GO" id="GO:0005739">
    <property type="term" value="C:mitochondrion"/>
    <property type="evidence" value="ECO:0007669"/>
    <property type="project" value="TreeGrafter"/>
</dbReference>
<feature type="domain" description="Rhodanese" evidence="2">
    <location>
        <begin position="146"/>
        <end position="243"/>
    </location>
</feature>
<dbReference type="SUPFAM" id="SSF52821">
    <property type="entry name" value="Rhodanese/Cell cycle control phosphatase"/>
    <property type="match status" value="1"/>
</dbReference>
<dbReference type="OrthoDB" id="566238at2759"/>
<evidence type="ECO:0000313" key="4">
    <source>
        <dbReference type="Proteomes" id="UP000076154"/>
    </source>
</evidence>
<dbReference type="SMART" id="SM00450">
    <property type="entry name" value="RHOD"/>
    <property type="match status" value="1"/>
</dbReference>
<gene>
    <name evidence="3" type="ORF">Hypma_015286</name>
</gene>
<dbReference type="PANTHER" id="PTHR44086:SF10">
    <property type="entry name" value="THIOSULFATE SULFURTRANSFERASE_RHODANESE-LIKE DOMAIN-CONTAINING PROTEIN 3"/>
    <property type="match status" value="1"/>
</dbReference>
<evidence type="ECO:0000259" key="2">
    <source>
        <dbReference type="PROSITE" id="PS50206"/>
    </source>
</evidence>
<evidence type="ECO:0000256" key="1">
    <source>
        <dbReference type="SAM" id="MobiDB-lite"/>
    </source>
</evidence>
<dbReference type="InterPro" id="IPR036873">
    <property type="entry name" value="Rhodanese-like_dom_sf"/>
</dbReference>
<dbReference type="CDD" id="cd01519">
    <property type="entry name" value="RHOD_HSP67B2"/>
    <property type="match status" value="1"/>
</dbReference>
<dbReference type="Pfam" id="PF00581">
    <property type="entry name" value="Rhodanese"/>
    <property type="match status" value="1"/>
</dbReference>
<organism evidence="3 4">
    <name type="scientific">Hypsizygus marmoreus</name>
    <name type="common">White beech mushroom</name>
    <name type="synonym">Agaricus marmoreus</name>
    <dbReference type="NCBI Taxonomy" id="39966"/>
    <lineage>
        <taxon>Eukaryota</taxon>
        <taxon>Fungi</taxon>
        <taxon>Dikarya</taxon>
        <taxon>Basidiomycota</taxon>
        <taxon>Agaricomycotina</taxon>
        <taxon>Agaricomycetes</taxon>
        <taxon>Agaricomycetidae</taxon>
        <taxon>Agaricales</taxon>
        <taxon>Tricholomatineae</taxon>
        <taxon>Lyophyllaceae</taxon>
        <taxon>Hypsizygus</taxon>
    </lineage>
</organism>
<keyword evidence="4" id="KW-1185">Reference proteome</keyword>
<proteinExistence type="predicted"/>
<dbReference type="PROSITE" id="PS50206">
    <property type="entry name" value="RHODANESE_3"/>
    <property type="match status" value="1"/>
</dbReference>
<comment type="caution">
    <text evidence="3">The sequence shown here is derived from an EMBL/GenBank/DDBJ whole genome shotgun (WGS) entry which is preliminary data.</text>
</comment>
<feature type="compositionally biased region" description="Basic residues" evidence="1">
    <location>
        <begin position="16"/>
        <end position="29"/>
    </location>
</feature>
<dbReference type="STRING" id="39966.A0A369K7Y1"/>
<name>A0A369K7Y1_HYPMA</name>
<dbReference type="EMBL" id="LUEZ02000010">
    <property type="protein sequence ID" value="RDB28947.1"/>
    <property type="molecule type" value="Genomic_DNA"/>
</dbReference>
<evidence type="ECO:0000313" key="3">
    <source>
        <dbReference type="EMBL" id="RDB28947.1"/>
    </source>
</evidence>
<dbReference type="Proteomes" id="UP000076154">
    <property type="component" value="Unassembled WGS sequence"/>
</dbReference>
<feature type="region of interest" description="Disordered" evidence="1">
    <location>
        <begin position="1"/>
        <end position="39"/>
    </location>
</feature>
<reference evidence="3" key="1">
    <citation type="submission" date="2018-04" db="EMBL/GenBank/DDBJ databases">
        <title>Whole genome sequencing of Hypsizygus marmoreus.</title>
        <authorList>
            <person name="Choi I.-G."/>
            <person name="Min B."/>
            <person name="Kim J.-G."/>
            <person name="Kim S."/>
            <person name="Oh Y.-L."/>
            <person name="Kong W.-S."/>
            <person name="Park H."/>
            <person name="Jeong J."/>
            <person name="Song E.-S."/>
        </authorList>
    </citation>
    <scope>NUCLEOTIDE SEQUENCE [LARGE SCALE GENOMIC DNA]</scope>
    <source>
        <strain evidence="3">51987-8</strain>
    </source>
</reference>